<protein>
    <submittedName>
        <fullName evidence="1">Uncharacterized protein</fullName>
    </submittedName>
</protein>
<dbReference type="EMBL" id="JACSVK010000157">
    <property type="protein sequence ID" value="MBD0222030.1"/>
    <property type="molecule type" value="Genomic_DNA"/>
</dbReference>
<evidence type="ECO:0000313" key="1">
    <source>
        <dbReference type="EMBL" id="MBD0222030.1"/>
    </source>
</evidence>
<sequence length="90" mass="10326">MKLFFSEHKVIQCTINDLDSYQNVESILAEDGSENEVVLSYANNNWIGCGLIYPNVENINLDDLDLLIPKVFLIKNDDKNLKFLKKFGET</sequence>
<dbReference type="AlphaFoldDB" id="A0A8I0FCY6"/>
<accession>A0A8I0FCY6</accession>
<organism evidence="1 2">
    <name type="scientific">Acinetobacter baumannii</name>
    <dbReference type="NCBI Taxonomy" id="470"/>
    <lineage>
        <taxon>Bacteria</taxon>
        <taxon>Pseudomonadati</taxon>
        <taxon>Pseudomonadota</taxon>
        <taxon>Gammaproteobacteria</taxon>
        <taxon>Moraxellales</taxon>
        <taxon>Moraxellaceae</taxon>
        <taxon>Acinetobacter</taxon>
        <taxon>Acinetobacter calcoaceticus/baumannii complex</taxon>
    </lineage>
</organism>
<feature type="non-terminal residue" evidence="1">
    <location>
        <position position="90"/>
    </location>
</feature>
<dbReference type="RefSeq" id="WP_188147486.1">
    <property type="nucleotide sequence ID" value="NZ_JACSVK010000157.1"/>
</dbReference>
<evidence type="ECO:0000313" key="2">
    <source>
        <dbReference type="Proteomes" id="UP000634608"/>
    </source>
</evidence>
<dbReference type="Proteomes" id="UP000634608">
    <property type="component" value="Unassembled WGS sequence"/>
</dbReference>
<name>A0A8I0FCY6_ACIBA</name>
<comment type="caution">
    <text evidence="1">The sequence shown here is derived from an EMBL/GenBank/DDBJ whole genome shotgun (WGS) entry which is preliminary data.</text>
</comment>
<reference evidence="1" key="1">
    <citation type="submission" date="2020-08" db="EMBL/GenBank/DDBJ databases">
        <title>Diversity of carbapenem-resistant Acinetobacter baumannii and bacteriophage-mediated spread of the Oxa23 carbapenemase.</title>
        <authorList>
            <person name="Abouelfetouh A."/>
            <person name="Mattock J."/>
            <person name="Turner D."/>
            <person name="Li E."/>
            <person name="Evans B.A."/>
        </authorList>
    </citation>
    <scope>NUCLEOTIDE SEQUENCE</scope>
    <source>
        <strain evidence="1">A86</strain>
    </source>
</reference>
<gene>
    <name evidence="1" type="ORF">IAG11_19405</name>
</gene>
<proteinExistence type="predicted"/>